<dbReference type="InterPro" id="IPR018759">
    <property type="entry name" value="BBP2_2"/>
</dbReference>
<comment type="caution">
    <text evidence="2">The sequence shown here is derived from an EMBL/GenBank/DDBJ whole genome shotgun (WGS) entry which is preliminary data.</text>
</comment>
<name>A0A7C3V351_9BACT</name>
<accession>A0A7C3V351</accession>
<dbReference type="AlphaFoldDB" id="A0A7C3V351"/>
<gene>
    <name evidence="2" type="ORF">ENW96_06790</name>
</gene>
<feature type="compositionally biased region" description="Basic and acidic residues" evidence="1">
    <location>
        <begin position="54"/>
        <end position="65"/>
    </location>
</feature>
<protein>
    <submittedName>
        <fullName evidence="2">DUF560 domain-containing protein</fullName>
    </submittedName>
</protein>
<reference evidence="2" key="1">
    <citation type="journal article" date="2020" name="mSystems">
        <title>Genome- and Community-Level Interaction Insights into Carbon Utilization and Element Cycling Functions of Hydrothermarchaeota in Hydrothermal Sediment.</title>
        <authorList>
            <person name="Zhou Z."/>
            <person name="Liu Y."/>
            <person name="Xu W."/>
            <person name="Pan J."/>
            <person name="Luo Z.H."/>
            <person name="Li M."/>
        </authorList>
    </citation>
    <scope>NUCLEOTIDE SEQUENCE [LARGE SCALE GENOMIC DNA]</scope>
    <source>
        <strain evidence="2">SpSt-897</strain>
    </source>
</reference>
<dbReference type="EMBL" id="DTMF01000172">
    <property type="protein sequence ID" value="HGF34082.1"/>
    <property type="molecule type" value="Genomic_DNA"/>
</dbReference>
<proteinExistence type="predicted"/>
<dbReference type="Pfam" id="PF10082">
    <property type="entry name" value="BBP2_2"/>
    <property type="match status" value="1"/>
</dbReference>
<organism evidence="2">
    <name type="scientific">Desulfobacca acetoxidans</name>
    <dbReference type="NCBI Taxonomy" id="60893"/>
    <lineage>
        <taxon>Bacteria</taxon>
        <taxon>Pseudomonadati</taxon>
        <taxon>Thermodesulfobacteriota</taxon>
        <taxon>Desulfobaccia</taxon>
        <taxon>Desulfobaccales</taxon>
        <taxon>Desulfobaccaceae</taxon>
        <taxon>Desulfobacca</taxon>
    </lineage>
</organism>
<evidence type="ECO:0000313" key="2">
    <source>
        <dbReference type="EMBL" id="HGF34082.1"/>
    </source>
</evidence>
<dbReference type="SUPFAM" id="SSF56935">
    <property type="entry name" value="Porins"/>
    <property type="match status" value="1"/>
</dbReference>
<sequence>MPPGLTSTEKAGSKAMRFGEKILLLTLGVFLLSVAGGPARGQVAKEPTVPEPAPEIKEPAKERPVEPPGYFPGLLPPSTIGTIEAGPVSGLLAPYGNPAAYDNLLRGWRSHQAGKMTLVPFLEVAGQYRSNIFSTPADKQSDFLTTIIPGLRAEMRVAEKHRLSLGYLGNAFIYSRFSNQSHYDQNFNADLALNPEGKMSVRFGNTLRLATEERNSEFAVERNYLRNTPYITATYKLADRWKLEGNYQLDTLHFAKSADRFNDFNQHSAGATLYYRFLPKTAVLAQYIFVYREYPYLPADNTYSSSPLIGLSWDPTAKLSGNIKFGYTFANYETSINGRNNSPDGWTLSAQLTYRYSRYTSLMVTGQRSFQQDPDFANAGYNNSGVWITLNHDWTKFRVFSYISFFYVNNSYLNPAPNAVGQIETRDDNLVGFGVGVSRPVTRWLNVRLAYSYVNRSSNFPGYGYNDNRVLGGIQASF</sequence>
<feature type="region of interest" description="Disordered" evidence="1">
    <location>
        <begin position="40"/>
        <end position="66"/>
    </location>
</feature>
<evidence type="ECO:0000256" key="1">
    <source>
        <dbReference type="SAM" id="MobiDB-lite"/>
    </source>
</evidence>